<keyword evidence="1" id="KW-0378">Hydrolase</keyword>
<dbReference type="KEGG" id="mox:DAMO_1502"/>
<reference evidence="1 2" key="1">
    <citation type="journal article" date="2010" name="Nature">
        <title>Nitrite-driven anaerobic methane oxidation by oxygenic bacteria.</title>
        <authorList>
            <person name="Ettwig K.F."/>
            <person name="Butler M.K."/>
            <person name="Le Paslier D."/>
            <person name="Pelletier E."/>
            <person name="Mangenot S."/>
            <person name="Kuypers M.M.M."/>
            <person name="Schreiber F."/>
            <person name="Dutilh B.E."/>
            <person name="Zedelius J."/>
            <person name="de Beer D."/>
            <person name="Gloerich J."/>
            <person name="Wessels H.J.C.T."/>
            <person name="van Allen T."/>
            <person name="Luesken F."/>
            <person name="Wu M."/>
            <person name="van de Pas-Schoonen K.T."/>
            <person name="Op den Camp H.J.M."/>
            <person name="Janssen-Megens E.M."/>
            <person name="Francoijs K-J."/>
            <person name="Stunnenberg H."/>
            <person name="Weissenbach J."/>
            <person name="Jetten M.S.M."/>
            <person name="Strous M."/>
        </authorList>
    </citation>
    <scope>NUCLEOTIDE SEQUENCE [LARGE SCALE GENOMIC DNA]</scope>
</reference>
<evidence type="ECO:0000313" key="2">
    <source>
        <dbReference type="Proteomes" id="UP000006898"/>
    </source>
</evidence>
<evidence type="ECO:0000313" key="1">
    <source>
        <dbReference type="EMBL" id="CBE68562.1"/>
    </source>
</evidence>
<dbReference type="HOGENOM" id="CLU_2932670_0_0_0"/>
<dbReference type="GO" id="GO:0004222">
    <property type="term" value="F:metalloendopeptidase activity"/>
    <property type="evidence" value="ECO:0007669"/>
    <property type="project" value="UniProtKB-EC"/>
</dbReference>
<sequence>MNCHAASCAVSSSVLARHSVLDTESGLALDTGFRRYAELTVSRWEYIPSGFNNKLLEADR</sequence>
<protein>
    <submittedName>
        <fullName evidence="1">Oligopeptidase A. Metallo peptidase. MEROPS family M03A</fullName>
        <ecNumber evidence="1">3.4.24.70</ecNumber>
    </submittedName>
</protein>
<dbReference type="EMBL" id="FP565575">
    <property type="protein sequence ID" value="CBE68562.1"/>
    <property type="molecule type" value="Genomic_DNA"/>
</dbReference>
<dbReference type="EC" id="3.4.24.70" evidence="1"/>
<proteinExistence type="predicted"/>
<name>D5MFN1_METO1</name>
<organism evidence="1 2">
    <name type="scientific">Methylomirabilis oxygeniifera</name>
    <dbReference type="NCBI Taxonomy" id="671143"/>
    <lineage>
        <taxon>Bacteria</taxon>
        <taxon>Candidatus Methylomirabilota</taxon>
        <taxon>Candidatus Methylomirabilia</taxon>
        <taxon>Candidatus Methylomirabilales</taxon>
        <taxon>Candidatus Methylomirabilaceae</taxon>
        <taxon>Candidatus Methylomirabilis</taxon>
    </lineage>
</organism>
<gene>
    <name evidence="1" type="ORF">DAMO_1502</name>
</gene>
<dbReference type="Proteomes" id="UP000006898">
    <property type="component" value="Chromosome"/>
</dbReference>
<accession>D5MFN1</accession>
<dbReference type="AlphaFoldDB" id="D5MFN1"/>